<organism evidence="2 3">
    <name type="scientific">Steinernema glaseri</name>
    <dbReference type="NCBI Taxonomy" id="37863"/>
    <lineage>
        <taxon>Eukaryota</taxon>
        <taxon>Metazoa</taxon>
        <taxon>Ecdysozoa</taxon>
        <taxon>Nematoda</taxon>
        <taxon>Chromadorea</taxon>
        <taxon>Rhabditida</taxon>
        <taxon>Tylenchina</taxon>
        <taxon>Panagrolaimomorpha</taxon>
        <taxon>Strongyloidoidea</taxon>
        <taxon>Steinernematidae</taxon>
        <taxon>Steinernema</taxon>
    </lineage>
</organism>
<protein>
    <submittedName>
        <fullName evidence="3">Secreted protein</fullName>
    </submittedName>
</protein>
<accession>A0A1I7YMV6</accession>
<proteinExistence type="predicted"/>
<feature type="region of interest" description="Disordered" evidence="1">
    <location>
        <begin position="29"/>
        <end position="69"/>
    </location>
</feature>
<keyword evidence="2" id="KW-1185">Reference proteome</keyword>
<sequence>MKCANGGSPSWANLLSSAASLSSMAAPSFMMPSAGSTQSRRKKASWNRSSTSKGYRIKVQPYNSRLPAQ</sequence>
<dbReference type="WBParaSite" id="L893_g18022.t1">
    <property type="protein sequence ID" value="L893_g18022.t1"/>
    <property type="gene ID" value="L893_g18022"/>
</dbReference>
<reference evidence="3" key="1">
    <citation type="submission" date="2016-11" db="UniProtKB">
        <authorList>
            <consortium name="WormBaseParasite"/>
        </authorList>
    </citation>
    <scope>IDENTIFICATION</scope>
</reference>
<dbReference type="Proteomes" id="UP000095287">
    <property type="component" value="Unplaced"/>
</dbReference>
<evidence type="ECO:0000313" key="3">
    <source>
        <dbReference type="WBParaSite" id="L893_g18022.t1"/>
    </source>
</evidence>
<evidence type="ECO:0000313" key="2">
    <source>
        <dbReference type="Proteomes" id="UP000095287"/>
    </source>
</evidence>
<name>A0A1I7YMV6_9BILA</name>
<evidence type="ECO:0000256" key="1">
    <source>
        <dbReference type="SAM" id="MobiDB-lite"/>
    </source>
</evidence>
<dbReference type="AlphaFoldDB" id="A0A1I7YMV6"/>